<evidence type="ECO:0000259" key="4">
    <source>
        <dbReference type="Pfam" id="PF00135"/>
    </source>
</evidence>
<dbReference type="InterPro" id="IPR002018">
    <property type="entry name" value="CarbesteraseB"/>
</dbReference>
<dbReference type="InterPro" id="IPR029058">
    <property type="entry name" value="AB_hydrolase_fold"/>
</dbReference>
<reference evidence="5 6" key="1">
    <citation type="submission" date="2022-09" db="EMBL/GenBank/DDBJ databases">
        <title>Chelativorans salina sp. nov., a novel slightly halophilic bacterium isolated from a saline lake sediment enrichment.</title>
        <authorList>
            <person name="Gao L."/>
            <person name="Fang B.-Z."/>
            <person name="Li W.-J."/>
        </authorList>
    </citation>
    <scope>NUCLEOTIDE SEQUENCE [LARGE SCALE GENOMIC DNA]</scope>
    <source>
        <strain evidence="5 6">EGI FJ00035</strain>
    </source>
</reference>
<proteinExistence type="inferred from homology"/>
<dbReference type="Pfam" id="PF00135">
    <property type="entry name" value="COesterase"/>
    <property type="match status" value="1"/>
</dbReference>
<comment type="similarity">
    <text evidence="1 3">Belongs to the type-B carboxylesterase/lipase family.</text>
</comment>
<evidence type="ECO:0000256" key="1">
    <source>
        <dbReference type="ARBA" id="ARBA00005964"/>
    </source>
</evidence>
<dbReference type="InterPro" id="IPR019826">
    <property type="entry name" value="Carboxylesterase_B_AS"/>
</dbReference>
<evidence type="ECO:0000256" key="2">
    <source>
        <dbReference type="ARBA" id="ARBA00022801"/>
    </source>
</evidence>
<dbReference type="PROSITE" id="PS00122">
    <property type="entry name" value="CARBOXYLESTERASE_B_1"/>
    <property type="match status" value="1"/>
</dbReference>
<evidence type="ECO:0000313" key="5">
    <source>
        <dbReference type="EMBL" id="MCT7376672.1"/>
    </source>
</evidence>
<name>A0ABT2LQ37_9HYPH</name>
<evidence type="ECO:0000313" key="6">
    <source>
        <dbReference type="Proteomes" id="UP001320831"/>
    </source>
</evidence>
<comment type="caution">
    <text evidence="5">The sequence shown here is derived from an EMBL/GenBank/DDBJ whole genome shotgun (WGS) entry which is preliminary data.</text>
</comment>
<dbReference type="PANTHER" id="PTHR11559">
    <property type="entry name" value="CARBOXYLESTERASE"/>
    <property type="match status" value="1"/>
</dbReference>
<evidence type="ECO:0000256" key="3">
    <source>
        <dbReference type="RuleBase" id="RU361235"/>
    </source>
</evidence>
<feature type="domain" description="Carboxylesterase type B" evidence="4">
    <location>
        <begin position="14"/>
        <end position="500"/>
    </location>
</feature>
<protein>
    <recommendedName>
        <fullName evidence="3">Carboxylic ester hydrolase</fullName>
        <ecNumber evidence="3">3.1.1.-</ecNumber>
    </recommendedName>
</protein>
<dbReference type="InterPro" id="IPR050309">
    <property type="entry name" value="Type-B_Carboxylest/Lipase"/>
</dbReference>
<dbReference type="EMBL" id="JAOCZP010000005">
    <property type="protein sequence ID" value="MCT7376672.1"/>
    <property type="molecule type" value="Genomic_DNA"/>
</dbReference>
<organism evidence="5 6">
    <name type="scientific">Chelativorans salis</name>
    <dbReference type="NCBI Taxonomy" id="2978478"/>
    <lineage>
        <taxon>Bacteria</taxon>
        <taxon>Pseudomonadati</taxon>
        <taxon>Pseudomonadota</taxon>
        <taxon>Alphaproteobacteria</taxon>
        <taxon>Hyphomicrobiales</taxon>
        <taxon>Phyllobacteriaceae</taxon>
        <taxon>Chelativorans</taxon>
    </lineage>
</organism>
<dbReference type="RefSeq" id="WP_260904797.1">
    <property type="nucleotide sequence ID" value="NZ_JAOCZP010000005.1"/>
</dbReference>
<keyword evidence="6" id="KW-1185">Reference proteome</keyword>
<sequence length="524" mass="57545">MAQRRIFSGPSVAEAETRSGRVSGFLAEDVYTFLGIPYGADTGGVNRFLPPRLPASWDSARPCLTFGPICPQPPRAEAEEMSRAYQEEDFLLQWREGVQSENCLNLNIWTPTLDREARLPVMVWLHGGHFAFGSSSELPATNGEELSRRGEVIVVSVNHRLNIFGYMPALSLGERYAGSGNAGMLDIILALEWVRDNIEAFGGDPGCVTIFGQSGGGAKVTTLMGMPATRGLFHRAIVQSNIALRQCGAEQADRVRTAIRAEIGGIDAERRLLEMPSERLMRFGMTVVQRVAVPENPARRNLRVRWEPVVDGINLPSHAFDPEAPEFSAEVPLLVGTTLHEFSNGIGVPDPEGLTDRAVAEEFSRTFGEQGPAVLALFRSKYPDITPFELRSRAYGATVRECAVIQARRKVRQGRAPAYLYWFRWRTPALGGRPGVFHNAELPFVFANAHRCVEWTTGSPEAIRLADRVAGTWAEFARTGDPNHPGLPEWLPVSAAGCETMILDTDCTLDIGSDQDERKLAGSA</sequence>
<dbReference type="EC" id="3.1.1.-" evidence="3"/>
<accession>A0ABT2LQ37</accession>
<dbReference type="SUPFAM" id="SSF53474">
    <property type="entry name" value="alpha/beta-Hydrolases"/>
    <property type="match status" value="1"/>
</dbReference>
<dbReference type="Proteomes" id="UP001320831">
    <property type="component" value="Unassembled WGS sequence"/>
</dbReference>
<gene>
    <name evidence="5" type="ORF">N5A92_16700</name>
</gene>
<dbReference type="Gene3D" id="3.40.50.1820">
    <property type="entry name" value="alpha/beta hydrolase"/>
    <property type="match status" value="1"/>
</dbReference>
<keyword evidence="2 3" id="KW-0378">Hydrolase</keyword>